<comment type="caution">
    <text evidence="2">The sequence shown here is derived from an EMBL/GenBank/DDBJ whole genome shotgun (WGS) entry which is preliminary data.</text>
</comment>
<sequence length="190" mass="20695">MKAIFAQATLLLSVLASSTATWSSSAGSPCESGFLDGRRIVKYVWNRTYGQDCANIWDLADAADSSADRTYVSASNWQQREFNRCARLGVADMVARYEKICLEDSSDQCMLLATNAASSIAIDFGCKPPYAAKVPESTYQANCRQVAINNCPGQLTAKLKEWCPNKTITTSKRLQLESKCGPEVNSALGI</sequence>
<evidence type="ECO:0000313" key="3">
    <source>
        <dbReference type="Proteomes" id="UP001530293"/>
    </source>
</evidence>
<gene>
    <name evidence="2" type="ORF">ACHAWU_004847</name>
</gene>
<dbReference type="AlphaFoldDB" id="A0ABD3M2J0"/>
<dbReference type="EMBL" id="JALLBG020000237">
    <property type="protein sequence ID" value="KAL3758209.1"/>
    <property type="molecule type" value="Genomic_DNA"/>
</dbReference>
<organism evidence="2 3">
    <name type="scientific">Discostella pseudostelligera</name>
    <dbReference type="NCBI Taxonomy" id="259834"/>
    <lineage>
        <taxon>Eukaryota</taxon>
        <taxon>Sar</taxon>
        <taxon>Stramenopiles</taxon>
        <taxon>Ochrophyta</taxon>
        <taxon>Bacillariophyta</taxon>
        <taxon>Coscinodiscophyceae</taxon>
        <taxon>Thalassiosirophycidae</taxon>
        <taxon>Stephanodiscales</taxon>
        <taxon>Stephanodiscaceae</taxon>
        <taxon>Discostella</taxon>
    </lineage>
</organism>
<accession>A0ABD3M2J0</accession>
<protein>
    <recommendedName>
        <fullName evidence="4">Secreted protein</fullName>
    </recommendedName>
</protein>
<dbReference type="Proteomes" id="UP001530293">
    <property type="component" value="Unassembled WGS sequence"/>
</dbReference>
<name>A0ABD3M2J0_9STRA</name>
<evidence type="ECO:0008006" key="4">
    <source>
        <dbReference type="Google" id="ProtNLM"/>
    </source>
</evidence>
<proteinExistence type="predicted"/>
<keyword evidence="3" id="KW-1185">Reference proteome</keyword>
<keyword evidence="1" id="KW-0732">Signal</keyword>
<evidence type="ECO:0000256" key="1">
    <source>
        <dbReference type="SAM" id="SignalP"/>
    </source>
</evidence>
<evidence type="ECO:0000313" key="2">
    <source>
        <dbReference type="EMBL" id="KAL3758209.1"/>
    </source>
</evidence>
<feature type="signal peptide" evidence="1">
    <location>
        <begin position="1"/>
        <end position="20"/>
    </location>
</feature>
<feature type="chain" id="PRO_5044869684" description="Secreted protein" evidence="1">
    <location>
        <begin position="21"/>
        <end position="190"/>
    </location>
</feature>
<reference evidence="2 3" key="1">
    <citation type="submission" date="2024-10" db="EMBL/GenBank/DDBJ databases">
        <title>Updated reference genomes for cyclostephanoid diatoms.</title>
        <authorList>
            <person name="Roberts W.R."/>
            <person name="Alverson A.J."/>
        </authorList>
    </citation>
    <scope>NUCLEOTIDE SEQUENCE [LARGE SCALE GENOMIC DNA]</scope>
    <source>
        <strain evidence="2 3">AJA232-27</strain>
    </source>
</reference>